<feature type="transmembrane region" description="Helical" evidence="1">
    <location>
        <begin position="12"/>
        <end position="34"/>
    </location>
</feature>
<keyword evidence="1" id="KW-1133">Transmembrane helix</keyword>
<gene>
    <name evidence="2" type="ORF">R8O40_004655</name>
</gene>
<dbReference type="AlphaFoldDB" id="A0AAN4E4N4"/>
<accession>A0AAN4E4N4</accession>
<proteinExistence type="predicted"/>
<name>A0AAN4E4N4_ECOLX</name>
<dbReference type="EMBL" id="ABONVU020000022">
    <property type="protein sequence ID" value="EMJ5256326.1"/>
    <property type="molecule type" value="Genomic_DNA"/>
</dbReference>
<reference evidence="2" key="1">
    <citation type="submission" date="2024-02" db="EMBL/GenBank/DDBJ databases">
        <authorList>
            <consortium name="Clinical and Environmental Microbiology Branch: Whole genome sequencing antimicrobial resistance pathogens in the healthcare setting"/>
        </authorList>
    </citation>
    <scope>NUCLEOTIDE SEQUENCE</scope>
    <source>
        <strain evidence="2">1924188</strain>
    </source>
</reference>
<organism evidence="2 3">
    <name type="scientific">Escherichia coli</name>
    <dbReference type="NCBI Taxonomy" id="562"/>
    <lineage>
        <taxon>Bacteria</taxon>
        <taxon>Pseudomonadati</taxon>
        <taxon>Pseudomonadota</taxon>
        <taxon>Gammaproteobacteria</taxon>
        <taxon>Enterobacterales</taxon>
        <taxon>Enterobacteriaceae</taxon>
        <taxon>Escherichia</taxon>
    </lineage>
</organism>
<evidence type="ECO:0000256" key="1">
    <source>
        <dbReference type="SAM" id="Phobius"/>
    </source>
</evidence>
<evidence type="ECO:0000313" key="3">
    <source>
        <dbReference type="Proteomes" id="UP001285616"/>
    </source>
</evidence>
<comment type="caution">
    <text evidence="2">The sequence shown here is derived from an EMBL/GenBank/DDBJ whole genome shotgun (WGS) entry which is preliminary data.</text>
</comment>
<keyword evidence="1" id="KW-0472">Membrane</keyword>
<evidence type="ECO:0000313" key="2">
    <source>
        <dbReference type="EMBL" id="EMJ5256326.1"/>
    </source>
</evidence>
<keyword evidence="1" id="KW-0812">Transmembrane</keyword>
<protein>
    <submittedName>
        <fullName evidence="2">Uncharacterized protein</fullName>
    </submittedName>
</protein>
<dbReference type="RefSeq" id="WP_127490476.1">
    <property type="nucleotide sequence ID" value="NZ_AP022525.1"/>
</dbReference>
<sequence length="259" mass="29859">MITITFDKLITYISSVGTFISAIAALYAIWLTIFQRRLSYKPNLVIDTLNIKMNVNDFNGFHVDILQAPTLPQTKFSNIGLGAAISLRYHWDFNYKKNINLYLELFSKKFKKEDKSFTTDSQYGMFKIIKERKVYMYNTLSTPYDIDFSLPYSIDKKSKNIFVPTAAIDILLNIAYLSHRLKLVGSSSFTGPKLIIEYQDIEGKTKKVTWQTKLERGVARFSGDNMEADFALRFTPVPEKWTTKGLEKIRKSAANAMFR</sequence>
<dbReference type="Proteomes" id="UP001285616">
    <property type="component" value="Unassembled WGS sequence"/>
</dbReference>